<sequence length="102" mass="11065">GLPVDIVPIIPSTTQFKYTPTLTGIASGKSYSIVCTQLPLLPAYAYTDYKVQGQSLKKVILDLTGCRSLQSVYIMLSCATSLAGVAIMRLFKIVCINQYIGQ</sequence>
<accession>F8NKC4</accession>
<dbReference type="GeneID" id="18809089"/>
<proteinExistence type="predicted"/>
<gene>
    <name evidence="1" type="ORF">SERLADRAFT_346323</name>
</gene>
<evidence type="ECO:0000313" key="1">
    <source>
        <dbReference type="EMBL" id="EGO28390.1"/>
    </source>
</evidence>
<reference evidence="1" key="1">
    <citation type="submission" date="2011-04" db="EMBL/GenBank/DDBJ databases">
        <title>Evolution of plant cell wall degrading machinery underlies the functional diversity of forest fungi.</title>
        <authorList>
            <consortium name="US DOE Joint Genome Institute (JGI-PGF)"/>
            <person name="Eastwood D.C."/>
            <person name="Floudas D."/>
            <person name="Binder M."/>
            <person name="Majcherczyk A."/>
            <person name="Schneider P."/>
            <person name="Aerts A."/>
            <person name="Asiegbu F.O."/>
            <person name="Baker S.E."/>
            <person name="Barry K."/>
            <person name="Bendiksby M."/>
            <person name="Blumentritt M."/>
            <person name="Coutinho P.M."/>
            <person name="Cullen D."/>
            <person name="Cullen D."/>
            <person name="Gathman A."/>
            <person name="Goodell B."/>
            <person name="Henrissat B."/>
            <person name="Ihrmark K."/>
            <person name="Kauserud H."/>
            <person name="Kohler A."/>
            <person name="LaButti K."/>
            <person name="Lapidus A."/>
            <person name="Lavin J.L."/>
            <person name="Lee Y.-H."/>
            <person name="Lindquist E."/>
            <person name="Lilly W."/>
            <person name="Lucas S."/>
            <person name="Morin E."/>
            <person name="Murat C."/>
            <person name="Oguiza J.A."/>
            <person name="Park J."/>
            <person name="Pisabarro A.G."/>
            <person name="Riley R."/>
            <person name="Rosling A."/>
            <person name="Salamov A."/>
            <person name="Schmidt O."/>
            <person name="Schmutz J."/>
            <person name="Skrede I."/>
            <person name="Stenlid J."/>
            <person name="Wiebenga A."/>
            <person name="Xie X."/>
            <person name="Kues U."/>
            <person name="Hibbett D.S."/>
            <person name="Hoffmeister D."/>
            <person name="Hogberg N."/>
            <person name="Martin F."/>
            <person name="Grigoriev I.V."/>
            <person name="Watkinson S.C."/>
        </authorList>
    </citation>
    <scope>NUCLEOTIDE SEQUENCE</scope>
    <source>
        <strain evidence="1">S7.9</strain>
    </source>
</reference>
<feature type="non-terminal residue" evidence="1">
    <location>
        <position position="1"/>
    </location>
</feature>
<dbReference type="RefSeq" id="XP_007314589.1">
    <property type="nucleotide sequence ID" value="XM_007314527.1"/>
</dbReference>
<protein>
    <submittedName>
        <fullName evidence="1">Uncharacterized protein</fullName>
    </submittedName>
</protein>
<dbReference type="KEGG" id="sla:SERLADRAFT_346323"/>
<dbReference type="AlphaFoldDB" id="F8NKC4"/>
<dbReference type="EMBL" id="GL945430">
    <property type="protein sequence ID" value="EGO28390.1"/>
    <property type="molecule type" value="Genomic_DNA"/>
</dbReference>
<name>F8NKC4_SERL9</name>
<organism>
    <name type="scientific">Serpula lacrymans var. lacrymans (strain S7.9)</name>
    <name type="common">Dry rot fungus</name>
    <dbReference type="NCBI Taxonomy" id="578457"/>
    <lineage>
        <taxon>Eukaryota</taxon>
        <taxon>Fungi</taxon>
        <taxon>Dikarya</taxon>
        <taxon>Basidiomycota</taxon>
        <taxon>Agaricomycotina</taxon>
        <taxon>Agaricomycetes</taxon>
        <taxon>Agaricomycetidae</taxon>
        <taxon>Boletales</taxon>
        <taxon>Coniophorineae</taxon>
        <taxon>Serpulaceae</taxon>
        <taxon>Serpula</taxon>
    </lineage>
</organism>
<dbReference type="OrthoDB" id="432234at2759"/>
<dbReference type="Proteomes" id="UP000008064">
    <property type="component" value="Unassembled WGS sequence"/>
</dbReference>
<dbReference type="HOGENOM" id="CLU_2564816_0_0_1"/>